<dbReference type="PANTHER" id="PTHR38839:SF7">
    <property type="entry name" value="TRANSCRIPTIONAL REGULATOR WHIB4"/>
    <property type="match status" value="1"/>
</dbReference>
<evidence type="ECO:0000259" key="12">
    <source>
        <dbReference type="PROSITE" id="PS51674"/>
    </source>
</evidence>
<feature type="domain" description="4Fe-4S Wbl-type" evidence="12">
    <location>
        <begin position="13"/>
        <end position="69"/>
    </location>
</feature>
<keyword evidence="14" id="KW-1185">Reference proteome</keyword>
<keyword evidence="8 11" id="KW-0238">DNA-binding</keyword>
<evidence type="ECO:0000313" key="13">
    <source>
        <dbReference type="EMBL" id="RZQ65412.1"/>
    </source>
</evidence>
<evidence type="ECO:0000256" key="7">
    <source>
        <dbReference type="ARBA" id="ARBA00023015"/>
    </source>
</evidence>
<dbReference type="GO" id="GO:0046872">
    <property type="term" value="F:metal ion binding"/>
    <property type="evidence" value="ECO:0007669"/>
    <property type="project" value="UniProtKB-KW"/>
</dbReference>
<dbReference type="GO" id="GO:0005737">
    <property type="term" value="C:cytoplasm"/>
    <property type="evidence" value="ECO:0007669"/>
    <property type="project" value="UniProtKB-SubCell"/>
</dbReference>
<keyword evidence="7 11" id="KW-0805">Transcription regulation</keyword>
<comment type="PTM">
    <text evidence="11">The Fe-S cluster can be nitrosylated by nitric oxide (NO).</text>
</comment>
<feature type="binding site" evidence="11">
    <location>
        <position position="14"/>
    </location>
    <ligand>
        <name>[4Fe-4S] cluster</name>
        <dbReference type="ChEBI" id="CHEBI:49883"/>
    </ligand>
</feature>
<comment type="subcellular location">
    <subcellularLocation>
        <location evidence="1 11">Cytoplasm</location>
    </subcellularLocation>
</comment>
<evidence type="ECO:0000256" key="10">
    <source>
        <dbReference type="ARBA" id="ARBA00023163"/>
    </source>
</evidence>
<dbReference type="PANTHER" id="PTHR38839">
    <property type="entry name" value="TRANSCRIPTIONAL REGULATOR WHID-RELATED"/>
    <property type="match status" value="1"/>
</dbReference>
<sequence length="106" mass="12087">MESNQSHWRVRASCRDADPDGLFVRGAEQNRAKVVCMGCPVRTECLAEALDNRISFGVWGGMTERERRALLRRRPDIESWHELLTTARREFAGADEEEDEPAVRVG</sequence>
<dbReference type="GO" id="GO:0045454">
    <property type="term" value="P:cell redox homeostasis"/>
    <property type="evidence" value="ECO:0007669"/>
    <property type="project" value="TreeGrafter"/>
</dbReference>
<evidence type="ECO:0000256" key="8">
    <source>
        <dbReference type="ARBA" id="ARBA00023125"/>
    </source>
</evidence>
<evidence type="ECO:0000313" key="14">
    <source>
        <dbReference type="Proteomes" id="UP000292003"/>
    </source>
</evidence>
<gene>
    <name evidence="11" type="primary">whiB</name>
    <name evidence="13" type="ORF">EWH70_05980</name>
</gene>
<evidence type="ECO:0000256" key="4">
    <source>
        <dbReference type="ARBA" id="ARBA00022723"/>
    </source>
</evidence>
<keyword evidence="3 11" id="KW-0004">4Fe-4S</keyword>
<accession>A0A4Q7JE76</accession>
<evidence type="ECO:0000256" key="2">
    <source>
        <dbReference type="ARBA" id="ARBA00006597"/>
    </source>
</evidence>
<protein>
    <recommendedName>
        <fullName evidence="11">Transcriptional regulator WhiB</fullName>
    </recommendedName>
</protein>
<comment type="function">
    <text evidence="11">Acts as a transcriptional regulator. Probably redox-responsive. The apo- but not holo-form probably binds DNA.</text>
</comment>
<proteinExistence type="inferred from homology"/>
<dbReference type="Proteomes" id="UP000292003">
    <property type="component" value="Unassembled WGS sequence"/>
</dbReference>
<evidence type="ECO:0000256" key="1">
    <source>
        <dbReference type="ARBA" id="ARBA00004496"/>
    </source>
</evidence>
<evidence type="ECO:0000256" key="9">
    <source>
        <dbReference type="ARBA" id="ARBA00023157"/>
    </source>
</evidence>
<feature type="binding site" evidence="11">
    <location>
        <position position="45"/>
    </location>
    <ligand>
        <name>[4Fe-4S] cluster</name>
        <dbReference type="ChEBI" id="CHEBI:49883"/>
    </ligand>
</feature>
<keyword evidence="11" id="KW-0963">Cytoplasm</keyword>
<dbReference type="GO" id="GO:0051539">
    <property type="term" value="F:4 iron, 4 sulfur cluster binding"/>
    <property type="evidence" value="ECO:0007669"/>
    <property type="project" value="UniProtKB-UniRule"/>
</dbReference>
<comment type="cofactor">
    <cofactor evidence="11">
        <name>[4Fe-4S] cluster</name>
        <dbReference type="ChEBI" id="CHEBI:49883"/>
    </cofactor>
    <text evidence="11">Binds 1 [4Fe-4S] cluster per subunit. Following nitrosylation of the [4Fe-4S] cluster binds 1 [4Fe-8(NO)] cluster per subunit.</text>
</comment>
<keyword evidence="4 11" id="KW-0479">Metal-binding</keyword>
<dbReference type="GO" id="GO:0047134">
    <property type="term" value="F:protein-disulfide reductase [NAD(P)H] activity"/>
    <property type="evidence" value="ECO:0007669"/>
    <property type="project" value="TreeGrafter"/>
</dbReference>
<dbReference type="GO" id="GO:0045892">
    <property type="term" value="P:negative regulation of DNA-templated transcription"/>
    <property type="evidence" value="ECO:0007669"/>
    <property type="project" value="TreeGrafter"/>
</dbReference>
<dbReference type="InterPro" id="IPR003482">
    <property type="entry name" value="Whib"/>
</dbReference>
<organism evidence="13 14">
    <name type="scientific">Amycolatopsis suaedae</name>
    <dbReference type="NCBI Taxonomy" id="2510978"/>
    <lineage>
        <taxon>Bacteria</taxon>
        <taxon>Bacillati</taxon>
        <taxon>Actinomycetota</taxon>
        <taxon>Actinomycetes</taxon>
        <taxon>Pseudonocardiales</taxon>
        <taxon>Pseudonocardiaceae</taxon>
        <taxon>Amycolatopsis</taxon>
    </lineage>
</organism>
<dbReference type="GO" id="GO:0003677">
    <property type="term" value="F:DNA binding"/>
    <property type="evidence" value="ECO:0007669"/>
    <property type="project" value="UniProtKB-UniRule"/>
</dbReference>
<dbReference type="GO" id="GO:0035731">
    <property type="term" value="F:dinitrosyl-iron complex binding"/>
    <property type="evidence" value="ECO:0007669"/>
    <property type="project" value="UniProtKB-UniRule"/>
</dbReference>
<keyword evidence="10 11" id="KW-0804">Transcription</keyword>
<feature type="binding site" evidence="11">
    <location>
        <position position="39"/>
    </location>
    <ligand>
        <name>[4Fe-4S] cluster</name>
        <dbReference type="ChEBI" id="CHEBI:49883"/>
    </ligand>
</feature>
<dbReference type="InterPro" id="IPR034768">
    <property type="entry name" value="4FE4S_WBL"/>
</dbReference>
<evidence type="ECO:0000256" key="5">
    <source>
        <dbReference type="ARBA" id="ARBA00023004"/>
    </source>
</evidence>
<evidence type="ECO:0000256" key="3">
    <source>
        <dbReference type="ARBA" id="ARBA00022485"/>
    </source>
</evidence>
<feature type="binding site" evidence="11">
    <location>
        <position position="36"/>
    </location>
    <ligand>
        <name>[4Fe-4S] cluster</name>
        <dbReference type="ChEBI" id="CHEBI:49883"/>
    </ligand>
</feature>
<comment type="PTM">
    <text evidence="11">Upon Fe-S cluster removal intramolecular disulfide bonds are formed.</text>
</comment>
<dbReference type="AlphaFoldDB" id="A0A4Q7JE76"/>
<dbReference type="RefSeq" id="WP_130474197.1">
    <property type="nucleotide sequence ID" value="NZ_SFCC01000002.1"/>
</dbReference>
<dbReference type="EMBL" id="SFCC01000002">
    <property type="protein sequence ID" value="RZQ65412.1"/>
    <property type="molecule type" value="Genomic_DNA"/>
</dbReference>
<dbReference type="HAMAP" id="MF_01479">
    <property type="entry name" value="WhiB"/>
    <property type="match status" value="1"/>
</dbReference>
<dbReference type="Pfam" id="PF02467">
    <property type="entry name" value="Whib"/>
    <property type="match status" value="1"/>
</dbReference>
<evidence type="ECO:0000256" key="11">
    <source>
        <dbReference type="HAMAP-Rule" id="MF_01479"/>
    </source>
</evidence>
<evidence type="ECO:0000256" key="6">
    <source>
        <dbReference type="ARBA" id="ARBA00023014"/>
    </source>
</evidence>
<keyword evidence="5 11" id="KW-0408">Iron</keyword>
<keyword evidence="6 11" id="KW-0411">Iron-sulfur</keyword>
<dbReference type="OrthoDB" id="4228525at2"/>
<name>A0A4Q7JE76_9PSEU</name>
<comment type="similarity">
    <text evidence="2 11">Belongs to the WhiB family.</text>
</comment>
<reference evidence="13 14" key="1">
    <citation type="submission" date="2019-02" db="EMBL/GenBank/DDBJ databases">
        <title>Draft genome sequence of Amycolatopsis sp. 8-3EHSu isolated from roots of Suaeda maritima.</title>
        <authorList>
            <person name="Duangmal K."/>
            <person name="Chantavorakit T."/>
        </authorList>
    </citation>
    <scope>NUCLEOTIDE SEQUENCE [LARGE SCALE GENOMIC DNA]</scope>
    <source>
        <strain evidence="13 14">8-3EHSu</strain>
    </source>
</reference>
<keyword evidence="9 11" id="KW-1015">Disulfide bond</keyword>
<dbReference type="PROSITE" id="PS51674">
    <property type="entry name" value="4FE4S_WBL"/>
    <property type="match status" value="1"/>
</dbReference>
<comment type="caution">
    <text evidence="13">The sequence shown here is derived from an EMBL/GenBank/DDBJ whole genome shotgun (WGS) entry which is preliminary data.</text>
</comment>